<organism evidence="2 3">
    <name type="scientific">Stephania cephalantha</name>
    <dbReference type="NCBI Taxonomy" id="152367"/>
    <lineage>
        <taxon>Eukaryota</taxon>
        <taxon>Viridiplantae</taxon>
        <taxon>Streptophyta</taxon>
        <taxon>Embryophyta</taxon>
        <taxon>Tracheophyta</taxon>
        <taxon>Spermatophyta</taxon>
        <taxon>Magnoliopsida</taxon>
        <taxon>Ranunculales</taxon>
        <taxon>Menispermaceae</taxon>
        <taxon>Menispermoideae</taxon>
        <taxon>Cissampelideae</taxon>
        <taxon>Stephania</taxon>
    </lineage>
</organism>
<evidence type="ECO:0000259" key="1">
    <source>
        <dbReference type="Pfam" id="PF10536"/>
    </source>
</evidence>
<dbReference type="PANTHER" id="PTHR46033">
    <property type="entry name" value="PROTEIN MAIN-LIKE 2"/>
    <property type="match status" value="1"/>
</dbReference>
<dbReference type="GO" id="GO:0010073">
    <property type="term" value="P:meristem maintenance"/>
    <property type="evidence" value="ECO:0007669"/>
    <property type="project" value="InterPro"/>
</dbReference>
<comment type="caution">
    <text evidence="2">The sequence shown here is derived from an EMBL/GenBank/DDBJ whole genome shotgun (WGS) entry which is preliminary data.</text>
</comment>
<protein>
    <recommendedName>
        <fullName evidence="1">Aminotransferase-like plant mobile domain-containing protein</fullName>
    </recommendedName>
</protein>
<dbReference type="Pfam" id="PF10536">
    <property type="entry name" value="PMD"/>
    <property type="match status" value="1"/>
</dbReference>
<dbReference type="InterPro" id="IPR044824">
    <property type="entry name" value="MAIN-like"/>
</dbReference>
<feature type="domain" description="Aminotransferase-like plant mobile" evidence="1">
    <location>
        <begin position="1"/>
        <end position="77"/>
    </location>
</feature>
<proteinExistence type="predicted"/>
<keyword evidence="3" id="KW-1185">Reference proteome</keyword>
<dbReference type="AlphaFoldDB" id="A0AAP0JT14"/>
<reference evidence="2 3" key="1">
    <citation type="submission" date="2024-01" db="EMBL/GenBank/DDBJ databases">
        <title>Genome assemblies of Stephania.</title>
        <authorList>
            <person name="Yang L."/>
        </authorList>
    </citation>
    <scope>NUCLEOTIDE SEQUENCE [LARGE SCALE GENOMIC DNA]</scope>
    <source>
        <strain evidence="2">JXDWG</strain>
        <tissue evidence="2">Leaf</tissue>
    </source>
</reference>
<sequence length="86" mass="9710">MQCGEYTITLQDVQVQIGLPIESMLVTGTTDTDYVEVCERLLGGTPVGDDIIENKLKVEWLELNVQAINDDSDEESVQRYVRSYIL</sequence>
<evidence type="ECO:0000313" key="2">
    <source>
        <dbReference type="EMBL" id="KAK9139693.1"/>
    </source>
</evidence>
<dbReference type="PANTHER" id="PTHR46033:SF8">
    <property type="entry name" value="PROTEIN MAINTENANCE OF MERISTEMS-LIKE"/>
    <property type="match status" value="1"/>
</dbReference>
<name>A0AAP0JT14_9MAGN</name>
<dbReference type="Proteomes" id="UP001419268">
    <property type="component" value="Unassembled WGS sequence"/>
</dbReference>
<dbReference type="InterPro" id="IPR019557">
    <property type="entry name" value="AminoTfrase-like_pln_mobile"/>
</dbReference>
<gene>
    <name evidence="2" type="ORF">Scep_009374</name>
</gene>
<dbReference type="EMBL" id="JBBNAG010000004">
    <property type="protein sequence ID" value="KAK9139693.1"/>
    <property type="molecule type" value="Genomic_DNA"/>
</dbReference>
<accession>A0AAP0JT14</accession>
<evidence type="ECO:0000313" key="3">
    <source>
        <dbReference type="Proteomes" id="UP001419268"/>
    </source>
</evidence>